<dbReference type="EMBL" id="AP024202">
    <property type="protein sequence ID" value="BCN94187.1"/>
    <property type="molecule type" value="Genomic_DNA"/>
</dbReference>
<keyword evidence="7" id="KW-0479">Metal-binding</keyword>
<gene>
    <name evidence="15" type="ORF">THMIRHAM_19720</name>
</gene>
<keyword evidence="9 13" id="KW-1133">Transmembrane helix</keyword>
<feature type="transmembrane region" description="Helical" evidence="13">
    <location>
        <begin position="92"/>
        <end position="112"/>
    </location>
</feature>
<keyword evidence="11 13" id="KW-0472">Membrane</keyword>
<evidence type="ECO:0000259" key="14">
    <source>
        <dbReference type="Pfam" id="PF01292"/>
    </source>
</evidence>
<evidence type="ECO:0000256" key="7">
    <source>
        <dbReference type="ARBA" id="ARBA00022723"/>
    </source>
</evidence>
<evidence type="ECO:0000256" key="8">
    <source>
        <dbReference type="ARBA" id="ARBA00022982"/>
    </source>
</evidence>
<sequence length="183" mass="21021">MNLKNTPQTYGALSIGMHWLMFILIVATYASIELRELFDKGSEIRNDFKIWHFTLGLSVLVLLALRLSLVVLQKTPSISPAPSALQQRLAKLAHRLLYAFMIIMPVLGWLILSGEGKTIPFYGWELPALISESEFWADIFEEMHEFIGVMGYWLIGLHAFAALFHHYLLRDNTLVRMLPFKKD</sequence>
<dbReference type="PANTHER" id="PTHR30529:SF3">
    <property type="entry name" value="CYTOCHROME B561 HOMOLOG 1"/>
    <property type="match status" value="1"/>
</dbReference>
<evidence type="ECO:0000313" key="16">
    <source>
        <dbReference type="Proteomes" id="UP001054820"/>
    </source>
</evidence>
<evidence type="ECO:0000256" key="11">
    <source>
        <dbReference type="ARBA" id="ARBA00023136"/>
    </source>
</evidence>
<keyword evidence="3" id="KW-0813">Transport</keyword>
<keyword evidence="8" id="KW-0249">Electron transport</keyword>
<dbReference type="SUPFAM" id="SSF81342">
    <property type="entry name" value="Transmembrane di-heme cytochromes"/>
    <property type="match status" value="1"/>
</dbReference>
<comment type="cofactor">
    <cofactor evidence="1">
        <name>heme b</name>
        <dbReference type="ChEBI" id="CHEBI:60344"/>
    </cofactor>
</comment>
<comment type="similarity">
    <text evidence="12">Belongs to the cytochrome b561 family.</text>
</comment>
<dbReference type="PANTHER" id="PTHR30529">
    <property type="entry name" value="CYTOCHROME B561"/>
    <property type="match status" value="1"/>
</dbReference>
<dbReference type="InterPro" id="IPR011577">
    <property type="entry name" value="Cyt_b561_bac/Ni-Hgenase"/>
</dbReference>
<evidence type="ECO:0000256" key="4">
    <source>
        <dbReference type="ARBA" id="ARBA00022475"/>
    </source>
</evidence>
<keyword evidence="16" id="KW-1185">Reference proteome</keyword>
<keyword evidence="6 13" id="KW-0812">Transmembrane</keyword>
<evidence type="ECO:0000256" key="3">
    <source>
        <dbReference type="ARBA" id="ARBA00022448"/>
    </source>
</evidence>
<keyword evidence="5" id="KW-0349">Heme</keyword>
<dbReference type="Proteomes" id="UP001054820">
    <property type="component" value="Chromosome"/>
</dbReference>
<dbReference type="InterPro" id="IPR052168">
    <property type="entry name" value="Cytochrome_b561_oxidase"/>
</dbReference>
<evidence type="ECO:0000256" key="9">
    <source>
        <dbReference type="ARBA" id="ARBA00022989"/>
    </source>
</evidence>
<evidence type="ECO:0000313" key="15">
    <source>
        <dbReference type="EMBL" id="BCN94187.1"/>
    </source>
</evidence>
<proteinExistence type="inferred from homology"/>
<evidence type="ECO:0000256" key="10">
    <source>
        <dbReference type="ARBA" id="ARBA00023004"/>
    </source>
</evidence>
<dbReference type="Pfam" id="PF01292">
    <property type="entry name" value="Ni_hydr_CYTB"/>
    <property type="match status" value="1"/>
</dbReference>
<comment type="subcellular location">
    <subcellularLocation>
        <location evidence="2">Cell membrane</location>
        <topology evidence="2">Multi-pass membrane protein</topology>
    </subcellularLocation>
</comment>
<evidence type="ECO:0000256" key="6">
    <source>
        <dbReference type="ARBA" id="ARBA00022692"/>
    </source>
</evidence>
<keyword evidence="10" id="KW-0408">Iron</keyword>
<name>A0ABN6D1X0_9GAMM</name>
<evidence type="ECO:0000256" key="12">
    <source>
        <dbReference type="ARBA" id="ARBA00037975"/>
    </source>
</evidence>
<feature type="transmembrane region" description="Helical" evidence="13">
    <location>
        <begin position="12"/>
        <end position="30"/>
    </location>
</feature>
<reference evidence="15" key="1">
    <citation type="journal article" date="2022" name="Arch. Microbiol.">
        <title>Thiomicrorhabdus immobilis sp. nov., a mesophilic sulfur-oxidizing bacterium isolated from sediment of a brackish lake in northern Japan.</title>
        <authorList>
            <person name="Kojima H."/>
            <person name="Mochizuki J."/>
            <person name="Kanda M."/>
            <person name="Watanabe T."/>
            <person name="Fukui M."/>
        </authorList>
    </citation>
    <scope>NUCLEOTIDE SEQUENCE</scope>
    <source>
        <strain evidence="15">Am19</strain>
    </source>
</reference>
<feature type="transmembrane region" description="Helical" evidence="13">
    <location>
        <begin position="50"/>
        <end position="72"/>
    </location>
</feature>
<evidence type="ECO:0000256" key="2">
    <source>
        <dbReference type="ARBA" id="ARBA00004651"/>
    </source>
</evidence>
<evidence type="ECO:0000256" key="13">
    <source>
        <dbReference type="SAM" id="Phobius"/>
    </source>
</evidence>
<accession>A0ABN6D1X0</accession>
<dbReference type="InterPro" id="IPR016174">
    <property type="entry name" value="Di-haem_cyt_TM"/>
</dbReference>
<feature type="transmembrane region" description="Helical" evidence="13">
    <location>
        <begin position="150"/>
        <end position="169"/>
    </location>
</feature>
<protein>
    <submittedName>
        <fullName evidence="15">Cytochrome b561</fullName>
    </submittedName>
</protein>
<organism evidence="15 16">
    <name type="scientific">Thiomicrorhabdus immobilis</name>
    <dbReference type="NCBI Taxonomy" id="2791037"/>
    <lineage>
        <taxon>Bacteria</taxon>
        <taxon>Pseudomonadati</taxon>
        <taxon>Pseudomonadota</taxon>
        <taxon>Gammaproteobacteria</taxon>
        <taxon>Thiotrichales</taxon>
        <taxon>Piscirickettsiaceae</taxon>
        <taxon>Thiomicrorhabdus</taxon>
    </lineage>
</organism>
<evidence type="ECO:0000256" key="5">
    <source>
        <dbReference type="ARBA" id="ARBA00022617"/>
    </source>
</evidence>
<evidence type="ECO:0000256" key="1">
    <source>
        <dbReference type="ARBA" id="ARBA00001970"/>
    </source>
</evidence>
<feature type="domain" description="Cytochrome b561 bacterial/Ni-hydrogenase" evidence="14">
    <location>
        <begin position="10"/>
        <end position="179"/>
    </location>
</feature>
<keyword evidence="4" id="KW-1003">Cell membrane</keyword>
<dbReference type="RefSeq" id="WP_237261659.1">
    <property type="nucleotide sequence ID" value="NZ_AP024202.1"/>
</dbReference>